<comment type="caution">
    <text evidence="1">The sequence shown here is derived from an EMBL/GenBank/DDBJ whole genome shotgun (WGS) entry which is preliminary data.</text>
</comment>
<reference evidence="2" key="1">
    <citation type="submission" date="2017-09" db="EMBL/GenBank/DDBJ databases">
        <title>Depth-based differentiation of microbial function through sediment-hosted aquifers and enrichment of novel symbionts in the deep terrestrial subsurface.</title>
        <authorList>
            <person name="Probst A.J."/>
            <person name="Ladd B."/>
            <person name="Jarett J.K."/>
            <person name="Geller-Mcgrath D.E."/>
            <person name="Sieber C.M.K."/>
            <person name="Emerson J.B."/>
            <person name="Anantharaman K."/>
            <person name="Thomas B.C."/>
            <person name="Malmstrom R."/>
            <person name="Stieglmeier M."/>
            <person name="Klingl A."/>
            <person name="Woyke T."/>
            <person name="Ryan C.M."/>
            <person name="Banfield J.F."/>
        </authorList>
    </citation>
    <scope>NUCLEOTIDE SEQUENCE [LARGE SCALE GENOMIC DNA]</scope>
</reference>
<name>A0A2M7XCE2_9BACT</name>
<accession>A0A2M7XCE2</accession>
<dbReference type="AlphaFoldDB" id="A0A2M7XCE2"/>
<protein>
    <submittedName>
        <fullName evidence="1">Uncharacterized protein</fullName>
    </submittedName>
</protein>
<dbReference type="Proteomes" id="UP000229385">
    <property type="component" value="Unassembled WGS sequence"/>
</dbReference>
<gene>
    <name evidence="1" type="ORF">CO174_02515</name>
</gene>
<dbReference type="EMBL" id="PFWU01000030">
    <property type="protein sequence ID" value="PJA45558.1"/>
    <property type="molecule type" value="Genomic_DNA"/>
</dbReference>
<sequence length="78" mass="8725">MWKKTWVVLVKDGHEPKFVHGLLPGSHVIEYVEYSIIVTFEVTGKWEVDCEVDGGVCDYHNPGCYLDAAEVSVTFGGH</sequence>
<organism evidence="1 2">
    <name type="scientific">Candidatus Uhrbacteria bacterium CG_4_9_14_3_um_filter_50_9</name>
    <dbReference type="NCBI Taxonomy" id="1975035"/>
    <lineage>
        <taxon>Bacteria</taxon>
        <taxon>Candidatus Uhriibacteriota</taxon>
    </lineage>
</organism>
<evidence type="ECO:0000313" key="1">
    <source>
        <dbReference type="EMBL" id="PJA45558.1"/>
    </source>
</evidence>
<evidence type="ECO:0000313" key="2">
    <source>
        <dbReference type="Proteomes" id="UP000229385"/>
    </source>
</evidence>
<proteinExistence type="predicted"/>